<dbReference type="InterPro" id="IPR024713">
    <property type="entry name" value="Fructosamine_deglycase_FrlB"/>
</dbReference>
<dbReference type="GO" id="GO:0097367">
    <property type="term" value="F:carbohydrate derivative binding"/>
    <property type="evidence" value="ECO:0007669"/>
    <property type="project" value="InterPro"/>
</dbReference>
<sequence>MLNFDPARFLRIQTGTVTIARDLGAVVGRLVAEGADSLFFMGSGGAGILMQPATDLMRRASKLPCHNVLCAEVVLTGHVALGPKSVVIMPSLSGTTKESIAAMEYVKARGATVISITGHADTPLAKGADHSFVNFAEDDTSCEMFYVTSLVAALAAMQARGERSDLDRITGELAGLPQQLLAVKQAFEPRADALARAIAADGWHIITGSGAAWPEAYYYGMCILEEMQWIRTRPVHASDFFHGTLELVEKGVSVLVFAGEDETRPLTDRVIAFAKGYTDKLTVLDTRDLATTGLSADLRALLAPALLATVLERLSAHLEVMRNHPLVTRRYYKRVAY</sequence>
<dbReference type="Gene3D" id="3.40.50.10490">
    <property type="entry name" value="Glucose-6-phosphate isomerase like protein, domain 1"/>
    <property type="match status" value="2"/>
</dbReference>
<dbReference type="GO" id="GO:0006487">
    <property type="term" value="P:protein N-linked glycosylation"/>
    <property type="evidence" value="ECO:0007669"/>
    <property type="project" value="TreeGrafter"/>
</dbReference>
<keyword evidence="4" id="KW-1185">Reference proteome</keyword>
<dbReference type="InterPro" id="IPR001347">
    <property type="entry name" value="SIS_dom"/>
</dbReference>
<evidence type="ECO:0000313" key="4">
    <source>
        <dbReference type="Proteomes" id="UP000238338"/>
    </source>
</evidence>
<dbReference type="GO" id="GO:0006002">
    <property type="term" value="P:fructose 6-phosphate metabolic process"/>
    <property type="evidence" value="ECO:0007669"/>
    <property type="project" value="TreeGrafter"/>
</dbReference>
<dbReference type="PANTHER" id="PTHR10937">
    <property type="entry name" value="GLUCOSAMINE--FRUCTOSE-6-PHOSPHATE AMINOTRANSFERASE, ISOMERIZING"/>
    <property type="match status" value="1"/>
</dbReference>
<dbReference type="PANTHER" id="PTHR10937:SF14">
    <property type="entry name" value="FRUCTOSELYSINE 6-PHOSPHATE DEGLYCASE"/>
    <property type="match status" value="1"/>
</dbReference>
<dbReference type="GO" id="GO:0004360">
    <property type="term" value="F:glutamine-fructose-6-phosphate transaminase (isomerizing) activity"/>
    <property type="evidence" value="ECO:0007669"/>
    <property type="project" value="TreeGrafter"/>
</dbReference>
<dbReference type="AlphaFoldDB" id="A0A2S8S3J7"/>
<feature type="domain" description="SIS" evidence="2">
    <location>
        <begin position="27"/>
        <end position="162"/>
    </location>
</feature>
<evidence type="ECO:0000259" key="2">
    <source>
        <dbReference type="PROSITE" id="PS51464"/>
    </source>
</evidence>
<organism evidence="3 4">
    <name type="scientific">Albidovulum denitrificans</name>
    <dbReference type="NCBI Taxonomy" id="404881"/>
    <lineage>
        <taxon>Bacteria</taxon>
        <taxon>Pseudomonadati</taxon>
        <taxon>Pseudomonadota</taxon>
        <taxon>Alphaproteobacteria</taxon>
        <taxon>Rhodobacterales</taxon>
        <taxon>Paracoccaceae</taxon>
        <taxon>Albidovulum</taxon>
    </lineage>
</organism>
<evidence type="ECO:0000313" key="3">
    <source>
        <dbReference type="EMBL" id="PQV55379.1"/>
    </source>
</evidence>
<dbReference type="InterPro" id="IPR046348">
    <property type="entry name" value="SIS_dom_sf"/>
</dbReference>
<gene>
    <name evidence="3" type="ORF">LX70_03340</name>
</gene>
<name>A0A2S8S3J7_9RHOB</name>
<keyword evidence="1" id="KW-0808">Transferase</keyword>
<dbReference type="InterPro" id="IPR035488">
    <property type="entry name" value="FrlB_SIS"/>
</dbReference>
<dbReference type="SUPFAM" id="SSF53697">
    <property type="entry name" value="SIS domain"/>
    <property type="match status" value="1"/>
</dbReference>
<dbReference type="PROSITE" id="PS51464">
    <property type="entry name" value="SIS"/>
    <property type="match status" value="1"/>
</dbReference>
<evidence type="ECO:0000256" key="1">
    <source>
        <dbReference type="ARBA" id="ARBA00022576"/>
    </source>
</evidence>
<dbReference type="PIRSF" id="PIRSF009290">
    <property type="entry name" value="FrlB"/>
    <property type="match status" value="1"/>
</dbReference>
<dbReference type="OrthoDB" id="9782098at2"/>
<keyword evidence="1" id="KW-0032">Aminotransferase</keyword>
<dbReference type="RefSeq" id="WP_105515920.1">
    <property type="nucleotide sequence ID" value="NZ_PVEP01000009.1"/>
</dbReference>
<accession>A0A2S8S3J7</accession>
<dbReference type="GO" id="GO:0006047">
    <property type="term" value="P:UDP-N-acetylglucosamine metabolic process"/>
    <property type="evidence" value="ECO:0007669"/>
    <property type="project" value="TreeGrafter"/>
</dbReference>
<proteinExistence type="predicted"/>
<dbReference type="Proteomes" id="UP000238338">
    <property type="component" value="Unassembled WGS sequence"/>
</dbReference>
<protein>
    <submittedName>
        <fullName evidence="3">Fructoselysine-6-phosphate deglycase</fullName>
    </submittedName>
</protein>
<comment type="caution">
    <text evidence="3">The sequence shown here is derived from an EMBL/GenBank/DDBJ whole genome shotgun (WGS) entry which is preliminary data.</text>
</comment>
<dbReference type="CDD" id="cd05710">
    <property type="entry name" value="SIS_1"/>
    <property type="match status" value="1"/>
</dbReference>
<dbReference type="EMBL" id="PVEP01000009">
    <property type="protein sequence ID" value="PQV55379.1"/>
    <property type="molecule type" value="Genomic_DNA"/>
</dbReference>
<dbReference type="Pfam" id="PF01380">
    <property type="entry name" value="SIS"/>
    <property type="match status" value="1"/>
</dbReference>
<reference evidence="3 4" key="1">
    <citation type="submission" date="2018-02" db="EMBL/GenBank/DDBJ databases">
        <title>Genomic Encyclopedia of Archaeal and Bacterial Type Strains, Phase II (KMG-II): from individual species to whole genera.</title>
        <authorList>
            <person name="Goeker M."/>
        </authorList>
    </citation>
    <scope>NUCLEOTIDE SEQUENCE [LARGE SCALE GENOMIC DNA]</scope>
    <source>
        <strain evidence="3 4">DSM 18921</strain>
    </source>
</reference>